<reference evidence="1" key="2">
    <citation type="journal article" date="2015" name="Fish Shellfish Immunol.">
        <title>Early steps in the European eel (Anguilla anguilla)-Vibrio vulnificus interaction in the gills: Role of the RtxA13 toxin.</title>
        <authorList>
            <person name="Callol A."/>
            <person name="Pajuelo D."/>
            <person name="Ebbesson L."/>
            <person name="Teles M."/>
            <person name="MacKenzie S."/>
            <person name="Amaro C."/>
        </authorList>
    </citation>
    <scope>NUCLEOTIDE SEQUENCE</scope>
</reference>
<name>A0A0E9XZZ1_ANGAN</name>
<evidence type="ECO:0000313" key="1">
    <source>
        <dbReference type="EMBL" id="JAI08002.1"/>
    </source>
</evidence>
<reference evidence="1" key="1">
    <citation type="submission" date="2014-11" db="EMBL/GenBank/DDBJ databases">
        <authorList>
            <person name="Amaro Gonzalez C."/>
        </authorList>
    </citation>
    <scope>NUCLEOTIDE SEQUENCE</scope>
</reference>
<proteinExistence type="predicted"/>
<protein>
    <submittedName>
        <fullName evidence="1">Uncharacterized protein</fullName>
    </submittedName>
</protein>
<sequence>MHYKENQSIDELAEHVCQCLKCLFDTLSVYLMC</sequence>
<dbReference type="AlphaFoldDB" id="A0A0E9XZZ1"/>
<accession>A0A0E9XZZ1</accession>
<dbReference type="EMBL" id="GBXM01000576">
    <property type="protein sequence ID" value="JAI08002.1"/>
    <property type="molecule type" value="Transcribed_RNA"/>
</dbReference>
<organism evidence="1">
    <name type="scientific">Anguilla anguilla</name>
    <name type="common">European freshwater eel</name>
    <name type="synonym">Muraena anguilla</name>
    <dbReference type="NCBI Taxonomy" id="7936"/>
    <lineage>
        <taxon>Eukaryota</taxon>
        <taxon>Metazoa</taxon>
        <taxon>Chordata</taxon>
        <taxon>Craniata</taxon>
        <taxon>Vertebrata</taxon>
        <taxon>Euteleostomi</taxon>
        <taxon>Actinopterygii</taxon>
        <taxon>Neopterygii</taxon>
        <taxon>Teleostei</taxon>
        <taxon>Anguilliformes</taxon>
        <taxon>Anguillidae</taxon>
        <taxon>Anguilla</taxon>
    </lineage>
</organism>